<dbReference type="InterPro" id="IPR051795">
    <property type="entry name" value="Glycosyl_Hydrlase_43"/>
</dbReference>
<keyword evidence="9" id="KW-1185">Reference proteome</keyword>
<dbReference type="InterPro" id="IPR041542">
    <property type="entry name" value="GH43_C2"/>
</dbReference>
<dbReference type="InterPro" id="IPR006710">
    <property type="entry name" value="Glyco_hydro_43"/>
</dbReference>
<dbReference type="Gene3D" id="2.115.10.20">
    <property type="entry name" value="Glycosyl hydrolase domain, family 43"/>
    <property type="match status" value="1"/>
</dbReference>
<name>A0A1M7MRB0_9FIRM</name>
<accession>A0A1M7MRB0</accession>
<gene>
    <name evidence="8" type="ORF">SAMN02746066_03986</name>
</gene>
<feature type="active site" description="Proton acceptor" evidence="4">
    <location>
        <position position="16"/>
    </location>
</feature>
<evidence type="ECO:0000256" key="3">
    <source>
        <dbReference type="ARBA" id="ARBA00023295"/>
    </source>
</evidence>
<dbReference type="Pfam" id="PF04616">
    <property type="entry name" value="Glyco_hydro_43"/>
    <property type="match status" value="1"/>
</dbReference>
<proteinExistence type="inferred from homology"/>
<dbReference type="InterPro" id="IPR013320">
    <property type="entry name" value="ConA-like_dom_sf"/>
</dbReference>
<evidence type="ECO:0000256" key="5">
    <source>
        <dbReference type="PIRSR" id="PIRSR606710-2"/>
    </source>
</evidence>
<dbReference type="GO" id="GO:0005975">
    <property type="term" value="P:carbohydrate metabolic process"/>
    <property type="evidence" value="ECO:0007669"/>
    <property type="project" value="InterPro"/>
</dbReference>
<dbReference type="RefSeq" id="WP_073290649.1">
    <property type="nucleotide sequence ID" value="NZ_FRCP01000022.1"/>
</dbReference>
<evidence type="ECO:0000256" key="2">
    <source>
        <dbReference type="ARBA" id="ARBA00022801"/>
    </source>
</evidence>
<dbReference type="SUPFAM" id="SSF75005">
    <property type="entry name" value="Arabinanase/levansucrase/invertase"/>
    <property type="match status" value="1"/>
</dbReference>
<feature type="domain" description="Beta-xylosidase C-terminal Concanavalin A-like" evidence="7">
    <location>
        <begin position="323"/>
        <end position="522"/>
    </location>
</feature>
<sequence>MISTYENPILKGDFSDPDAIRVGADFYMISSSFTYFPGLPLLHSKDLVHWNIVNYIAKELPFEAYNHTMHKKGIWAPSIRYYNGEYYVYVCTPDEGLFLYKTKDPFGEWSSYHVLRITGWIDPCPVWNEEGNAYLVHAFAGSRAGINSMLFIHRMNNEGTKIIDNGRLVFDGRDNHHTTEGPKAYRKNGYYYMMAPAGGVPSGWQLVMRSKHIYGPYEVKITLHQGDSVINGPHQGAYIEMEDGNDWFVHFQDRGAYGRITHLQPVRWEEDWPLMGVDTNGDGIGEPVLSYSVPIEQTEELRNQCKQIYKEYSIKAIALPEISDDFTCEKLGLQWQWQANPNSNWYSLSQNPGYLRLFAYKSERTHSLFHAPWFLSHLMQQETFCITTKVTLNHCENGDRAGIAMMGYQYSYLAIEQDQGQNVVKRYRGIAKEYSIYEQELVEEVCDESFVVKGNEIILCMEVMKEGIIQYSYSEDGEVFQTIGNTVSATPGGWTGARPGIFCGNFRGQVSAGYADFEYYHVNNEIKYHK</sequence>
<dbReference type="Gene3D" id="2.60.120.200">
    <property type="match status" value="1"/>
</dbReference>
<dbReference type="PANTHER" id="PTHR42812:SF12">
    <property type="entry name" value="BETA-XYLOSIDASE-RELATED"/>
    <property type="match status" value="1"/>
</dbReference>
<dbReference type="GO" id="GO:0004553">
    <property type="term" value="F:hydrolase activity, hydrolyzing O-glycosyl compounds"/>
    <property type="evidence" value="ECO:0007669"/>
    <property type="project" value="InterPro"/>
</dbReference>
<evidence type="ECO:0000259" key="7">
    <source>
        <dbReference type="Pfam" id="PF17851"/>
    </source>
</evidence>
<comment type="similarity">
    <text evidence="1 6">Belongs to the glycosyl hydrolase 43 family.</text>
</comment>
<dbReference type="CDD" id="cd09001">
    <property type="entry name" value="GH43_FsAxh1-like"/>
    <property type="match status" value="1"/>
</dbReference>
<reference evidence="8 9" key="1">
    <citation type="submission" date="2016-11" db="EMBL/GenBank/DDBJ databases">
        <authorList>
            <person name="Jaros S."/>
            <person name="Januszkiewicz K."/>
            <person name="Wedrychowicz H."/>
        </authorList>
    </citation>
    <scope>NUCLEOTIDE SEQUENCE [LARGE SCALE GENOMIC DNA]</scope>
    <source>
        <strain evidence="8 9">DSM 15930</strain>
    </source>
</reference>
<evidence type="ECO:0000313" key="8">
    <source>
        <dbReference type="EMBL" id="SHM93605.1"/>
    </source>
</evidence>
<organism evidence="8 9">
    <name type="scientific">Anaerosporobacter mobilis DSM 15930</name>
    <dbReference type="NCBI Taxonomy" id="1120996"/>
    <lineage>
        <taxon>Bacteria</taxon>
        <taxon>Bacillati</taxon>
        <taxon>Bacillota</taxon>
        <taxon>Clostridia</taxon>
        <taxon>Lachnospirales</taxon>
        <taxon>Lachnospiraceae</taxon>
        <taxon>Anaerosporobacter</taxon>
    </lineage>
</organism>
<evidence type="ECO:0000313" key="9">
    <source>
        <dbReference type="Proteomes" id="UP000184038"/>
    </source>
</evidence>
<evidence type="ECO:0000256" key="6">
    <source>
        <dbReference type="RuleBase" id="RU361187"/>
    </source>
</evidence>
<evidence type="ECO:0000256" key="1">
    <source>
        <dbReference type="ARBA" id="ARBA00009865"/>
    </source>
</evidence>
<dbReference type="Pfam" id="PF17851">
    <property type="entry name" value="GH43_C2"/>
    <property type="match status" value="1"/>
</dbReference>
<dbReference type="PANTHER" id="PTHR42812">
    <property type="entry name" value="BETA-XYLOSIDASE"/>
    <property type="match status" value="1"/>
</dbReference>
<keyword evidence="2 6" id="KW-0378">Hydrolase</keyword>
<dbReference type="EMBL" id="FRCP01000022">
    <property type="protein sequence ID" value="SHM93605.1"/>
    <property type="molecule type" value="Genomic_DNA"/>
</dbReference>
<feature type="site" description="Important for catalytic activity, responsible for pKa modulation of the active site Glu and correct orientation of both the proton donor and substrate" evidence="5">
    <location>
        <position position="122"/>
    </location>
</feature>
<dbReference type="OrthoDB" id="9801455at2"/>
<dbReference type="InterPro" id="IPR023296">
    <property type="entry name" value="Glyco_hydro_beta-prop_sf"/>
</dbReference>
<dbReference type="SUPFAM" id="SSF49899">
    <property type="entry name" value="Concanavalin A-like lectins/glucanases"/>
    <property type="match status" value="1"/>
</dbReference>
<dbReference type="AlphaFoldDB" id="A0A1M7MRB0"/>
<dbReference type="STRING" id="1120996.SAMN02746066_03986"/>
<protein>
    <submittedName>
        <fullName evidence="8">Beta-xylosidase</fullName>
    </submittedName>
</protein>
<keyword evidence="3 6" id="KW-0326">Glycosidase</keyword>
<feature type="active site" description="Proton donor" evidence="4">
    <location>
        <position position="180"/>
    </location>
</feature>
<dbReference type="Proteomes" id="UP000184038">
    <property type="component" value="Unassembled WGS sequence"/>
</dbReference>
<evidence type="ECO:0000256" key="4">
    <source>
        <dbReference type="PIRSR" id="PIRSR606710-1"/>
    </source>
</evidence>